<evidence type="ECO:0000256" key="8">
    <source>
        <dbReference type="ARBA" id="ARBA00023136"/>
    </source>
</evidence>
<feature type="transmembrane region" description="Helical" evidence="9">
    <location>
        <begin position="154"/>
        <end position="175"/>
    </location>
</feature>
<evidence type="ECO:0000256" key="2">
    <source>
        <dbReference type="ARBA" id="ARBA00009137"/>
    </source>
</evidence>
<feature type="transmembrane region" description="Helical" evidence="9">
    <location>
        <begin position="219"/>
        <end position="240"/>
    </location>
</feature>
<keyword evidence="3" id="KW-0813">Transport</keyword>
<dbReference type="PANTHER" id="PTHR32024">
    <property type="entry name" value="TRK SYSTEM POTASSIUM UPTAKE PROTEIN TRKG-RELATED"/>
    <property type="match status" value="1"/>
</dbReference>
<evidence type="ECO:0000313" key="10">
    <source>
        <dbReference type="EMBL" id="GAG21877.1"/>
    </source>
</evidence>
<reference evidence="10" key="1">
    <citation type="journal article" date="2014" name="Front. Microbiol.">
        <title>High frequency of phylogenetically diverse reductive dehalogenase-homologous genes in deep subseafloor sedimentary metagenomes.</title>
        <authorList>
            <person name="Kawai M."/>
            <person name="Futagami T."/>
            <person name="Toyoda A."/>
            <person name="Takaki Y."/>
            <person name="Nishi S."/>
            <person name="Hori S."/>
            <person name="Arai W."/>
            <person name="Tsubouchi T."/>
            <person name="Morono Y."/>
            <person name="Uchiyama I."/>
            <person name="Ito T."/>
            <person name="Fujiyama A."/>
            <person name="Inagaki F."/>
            <person name="Takami H."/>
        </authorList>
    </citation>
    <scope>NUCLEOTIDE SEQUENCE</scope>
    <source>
        <strain evidence="10">Expedition CK06-06</strain>
    </source>
</reference>
<comment type="similarity">
    <text evidence="2">Belongs to the TrkH potassium transport family.</text>
</comment>
<dbReference type="Pfam" id="PF02386">
    <property type="entry name" value="TrkH"/>
    <property type="match status" value="1"/>
</dbReference>
<dbReference type="GO" id="GO:0030001">
    <property type="term" value="P:metal ion transport"/>
    <property type="evidence" value="ECO:0007669"/>
    <property type="project" value="UniProtKB-ARBA"/>
</dbReference>
<dbReference type="PANTHER" id="PTHR32024:SF2">
    <property type="entry name" value="TRK SYSTEM POTASSIUM UPTAKE PROTEIN TRKG-RELATED"/>
    <property type="match status" value="1"/>
</dbReference>
<evidence type="ECO:0008006" key="11">
    <source>
        <dbReference type="Google" id="ProtNLM"/>
    </source>
</evidence>
<evidence type="ECO:0000256" key="9">
    <source>
        <dbReference type="SAM" id="Phobius"/>
    </source>
</evidence>
<comment type="subcellular location">
    <subcellularLocation>
        <location evidence="1">Cell membrane</location>
        <topology evidence="1">Multi-pass membrane protein</topology>
    </subcellularLocation>
</comment>
<dbReference type="EMBL" id="BARS01035731">
    <property type="protein sequence ID" value="GAG21877.1"/>
    <property type="molecule type" value="Genomic_DNA"/>
</dbReference>
<dbReference type="GO" id="GO:0008324">
    <property type="term" value="F:monoatomic cation transmembrane transporter activity"/>
    <property type="evidence" value="ECO:0007669"/>
    <property type="project" value="InterPro"/>
</dbReference>
<accession>X0WFB5</accession>
<keyword evidence="5 9" id="KW-0812">Transmembrane</keyword>
<evidence type="ECO:0000256" key="3">
    <source>
        <dbReference type="ARBA" id="ARBA00022448"/>
    </source>
</evidence>
<keyword evidence="6 9" id="KW-1133">Transmembrane helix</keyword>
<keyword evidence="8 9" id="KW-0472">Membrane</keyword>
<gene>
    <name evidence="10" type="ORF">S01H1_55019</name>
</gene>
<evidence type="ECO:0000256" key="5">
    <source>
        <dbReference type="ARBA" id="ARBA00022692"/>
    </source>
</evidence>
<sequence>PAVQWVVIVFMMVAGINFVLHFQVLRGRPRALLQDTEFRFFALIVAVMIAAMSWILRGSAGAGEVLRASAFQVVSLITTTGYGTADYALWPQLAQVLVFPLLVLGGMAGSTAGGIKSLRILLGLRALRATVARIIHPHLVSSVHYRDRPVSDEVVSGIGVFFVAYLMVAFIAALVVGSAGYDVVTCLSTALTSVGNVGPGLGAVGPSHHFAHFPGYVKVVLALAMIAGRLEIFTVLVLFFPRFWRR</sequence>
<keyword evidence="4" id="KW-1003">Cell membrane</keyword>
<dbReference type="AlphaFoldDB" id="X0WFB5"/>
<feature type="transmembrane region" description="Helical" evidence="9">
    <location>
        <begin position="6"/>
        <end position="25"/>
    </location>
</feature>
<dbReference type="InterPro" id="IPR003445">
    <property type="entry name" value="Cat_transpt"/>
</dbReference>
<feature type="transmembrane region" description="Helical" evidence="9">
    <location>
        <begin position="37"/>
        <end position="56"/>
    </location>
</feature>
<keyword evidence="7" id="KW-0406">Ion transport</keyword>
<evidence type="ECO:0000256" key="4">
    <source>
        <dbReference type="ARBA" id="ARBA00022475"/>
    </source>
</evidence>
<organism evidence="10">
    <name type="scientific">marine sediment metagenome</name>
    <dbReference type="NCBI Taxonomy" id="412755"/>
    <lineage>
        <taxon>unclassified sequences</taxon>
        <taxon>metagenomes</taxon>
        <taxon>ecological metagenomes</taxon>
    </lineage>
</organism>
<evidence type="ECO:0000256" key="6">
    <source>
        <dbReference type="ARBA" id="ARBA00022989"/>
    </source>
</evidence>
<dbReference type="GO" id="GO:0005886">
    <property type="term" value="C:plasma membrane"/>
    <property type="evidence" value="ECO:0007669"/>
    <property type="project" value="UniProtKB-SubCell"/>
</dbReference>
<proteinExistence type="inferred from homology"/>
<evidence type="ECO:0000256" key="7">
    <source>
        <dbReference type="ARBA" id="ARBA00023065"/>
    </source>
</evidence>
<feature type="transmembrane region" description="Helical" evidence="9">
    <location>
        <begin position="93"/>
        <end position="115"/>
    </location>
</feature>
<comment type="caution">
    <text evidence="10">The sequence shown here is derived from an EMBL/GenBank/DDBJ whole genome shotgun (WGS) entry which is preliminary data.</text>
</comment>
<protein>
    <recommendedName>
        <fullName evidence="11">Potassium transporter</fullName>
    </recommendedName>
</protein>
<name>X0WFB5_9ZZZZ</name>
<evidence type="ECO:0000256" key="1">
    <source>
        <dbReference type="ARBA" id="ARBA00004651"/>
    </source>
</evidence>
<feature type="non-terminal residue" evidence="10">
    <location>
        <position position="1"/>
    </location>
</feature>